<gene>
    <name evidence="4" type="ORF">I6N95_03260</name>
</gene>
<keyword evidence="5" id="KW-1185">Reference proteome</keyword>
<dbReference type="InterPro" id="IPR027994">
    <property type="entry name" value="WxL_dom"/>
</dbReference>
<evidence type="ECO:0000313" key="4">
    <source>
        <dbReference type="EMBL" id="MBP1040024.1"/>
    </source>
</evidence>
<keyword evidence="2" id="KW-0732">Signal</keyword>
<evidence type="ECO:0000259" key="3">
    <source>
        <dbReference type="Pfam" id="PF13731"/>
    </source>
</evidence>
<feature type="domain" description="WxL" evidence="3">
    <location>
        <begin position="26"/>
        <end position="244"/>
    </location>
</feature>
<dbReference type="EMBL" id="JAEEGA010000002">
    <property type="protein sequence ID" value="MBP1040024.1"/>
    <property type="molecule type" value="Genomic_DNA"/>
</dbReference>
<evidence type="ECO:0000256" key="1">
    <source>
        <dbReference type="SAM" id="MobiDB-lite"/>
    </source>
</evidence>
<comment type="caution">
    <text evidence="4">The sequence shown here is derived from an EMBL/GenBank/DDBJ whole genome shotgun (WGS) entry which is preliminary data.</text>
</comment>
<feature type="compositionally biased region" description="Low complexity" evidence="1">
    <location>
        <begin position="60"/>
        <end position="71"/>
    </location>
</feature>
<name>A0A940P223_9ENTE</name>
<dbReference type="RefSeq" id="WP_209524922.1">
    <property type="nucleotide sequence ID" value="NZ_JAEEGA010000002.1"/>
</dbReference>
<feature type="chain" id="PRO_5037052599" evidence="2">
    <location>
        <begin position="25"/>
        <end position="247"/>
    </location>
</feature>
<protein>
    <submittedName>
        <fullName evidence="4">WxL domain-containing protein</fullName>
    </submittedName>
</protein>
<dbReference type="AlphaFoldDB" id="A0A940P223"/>
<evidence type="ECO:0000313" key="5">
    <source>
        <dbReference type="Proteomes" id="UP000674938"/>
    </source>
</evidence>
<feature type="region of interest" description="Disordered" evidence="1">
    <location>
        <begin position="38"/>
        <end position="75"/>
    </location>
</feature>
<accession>A0A940P223</accession>
<dbReference type="Pfam" id="PF13731">
    <property type="entry name" value="WxL"/>
    <property type="match status" value="1"/>
</dbReference>
<organism evidence="4 5">
    <name type="scientific">Vagococcus allomyrinae</name>
    <dbReference type="NCBI Taxonomy" id="2794353"/>
    <lineage>
        <taxon>Bacteria</taxon>
        <taxon>Bacillati</taxon>
        <taxon>Bacillota</taxon>
        <taxon>Bacilli</taxon>
        <taxon>Lactobacillales</taxon>
        <taxon>Enterococcaceae</taxon>
        <taxon>Vagococcus</taxon>
    </lineage>
</organism>
<sequence>MKSTKMFISALVLTSLVGGAVASAAEVGVYTSNGVVGFVENDDPTNPVDPENPENEVEPIDPTNPGGDPNPGTGGSLSIDFVSSLVFGENKISSNDETYFANAQELKDGTFRGNYAQVTDKRGTNVGWSLKVKQDGQFRNEDTLNEELAGAEITFSNPALSSNTQGVTAPTATGFALDPMGEEALVMSAAEGAGAGTWLNMFGTVEEMEGVQKNKAVALSVPGSIAKDAVSYKTRLMWVLSDAPGNE</sequence>
<feature type="signal peptide" evidence="2">
    <location>
        <begin position="1"/>
        <end position="24"/>
    </location>
</feature>
<reference evidence="4" key="1">
    <citation type="submission" date="2020-12" db="EMBL/GenBank/DDBJ databases">
        <title>Vagococcus allomyrinae sp. nov. and Enterococcus lavae sp. nov., isolated from the larvae of Allomyrina dichotoma.</title>
        <authorList>
            <person name="Lee S.D."/>
        </authorList>
    </citation>
    <scope>NUCLEOTIDE SEQUENCE</scope>
    <source>
        <strain evidence="4">BWB3-3</strain>
    </source>
</reference>
<dbReference type="Proteomes" id="UP000674938">
    <property type="component" value="Unassembled WGS sequence"/>
</dbReference>
<proteinExistence type="predicted"/>
<evidence type="ECO:0000256" key="2">
    <source>
        <dbReference type="SAM" id="SignalP"/>
    </source>
</evidence>